<feature type="region of interest" description="Disordered" evidence="1">
    <location>
        <begin position="323"/>
        <end position="365"/>
    </location>
</feature>
<keyword evidence="3" id="KW-1185">Reference proteome</keyword>
<evidence type="ECO:0000256" key="1">
    <source>
        <dbReference type="SAM" id="MobiDB-lite"/>
    </source>
</evidence>
<sequence>MNRIKDLPALDILFIFGCPKLASLPELPPSLTALAVNTCDSLETITSFPIDSQIKSLWFTDCYKLGREARRVITQQSSPERTFSTGWEIPAEFHHRALGNSWTISSSFYRFRVCVVVTPKPHTKAVNFIEYFDVLCRISLNGCPIDEQGFKNFPRYIRGIHLGIFYLESLKNYGWLEQDNEMNSVDPTINVSPMEAINLVQNKCLETDDESLSDGSNDFDGTRLLNGCPINKQDLASFPYIRGKHLCIFKLESLKDYGWLEQDNEVSFEFSTSTHEFEIVECGVQILTHDDDDESLFAWSHESEDDDEIERLLTRLKTLFAVSHESEDDDESISDGSYKSCSEQVSGDDDESLSDGSNEFDESRQ</sequence>
<accession>A0AAU9RV13</accession>
<protein>
    <submittedName>
        <fullName evidence="2">Uncharacterized protein</fullName>
    </submittedName>
</protein>
<organism evidence="2 3">
    <name type="scientific">Thlaspi arvense</name>
    <name type="common">Field penny-cress</name>
    <dbReference type="NCBI Taxonomy" id="13288"/>
    <lineage>
        <taxon>Eukaryota</taxon>
        <taxon>Viridiplantae</taxon>
        <taxon>Streptophyta</taxon>
        <taxon>Embryophyta</taxon>
        <taxon>Tracheophyta</taxon>
        <taxon>Spermatophyta</taxon>
        <taxon>Magnoliopsida</taxon>
        <taxon>eudicotyledons</taxon>
        <taxon>Gunneridae</taxon>
        <taxon>Pentapetalae</taxon>
        <taxon>rosids</taxon>
        <taxon>malvids</taxon>
        <taxon>Brassicales</taxon>
        <taxon>Brassicaceae</taxon>
        <taxon>Thlaspideae</taxon>
        <taxon>Thlaspi</taxon>
    </lineage>
</organism>
<dbReference type="Proteomes" id="UP000836841">
    <property type="component" value="Chromosome 2"/>
</dbReference>
<name>A0AAU9RV13_THLAR</name>
<reference evidence="2 3" key="1">
    <citation type="submission" date="2022-03" db="EMBL/GenBank/DDBJ databases">
        <authorList>
            <person name="Nunn A."/>
            <person name="Chopra R."/>
            <person name="Nunn A."/>
            <person name="Contreras Garrido A."/>
        </authorList>
    </citation>
    <scope>NUCLEOTIDE SEQUENCE [LARGE SCALE GENOMIC DNA]</scope>
</reference>
<proteinExistence type="predicted"/>
<evidence type="ECO:0000313" key="2">
    <source>
        <dbReference type="EMBL" id="CAH2048207.1"/>
    </source>
</evidence>
<gene>
    <name evidence="2" type="ORF">TAV2_LOCUS5540</name>
</gene>
<evidence type="ECO:0000313" key="3">
    <source>
        <dbReference type="Proteomes" id="UP000836841"/>
    </source>
</evidence>
<dbReference type="AlphaFoldDB" id="A0AAU9RV13"/>
<dbReference type="EMBL" id="OU466858">
    <property type="protein sequence ID" value="CAH2048207.1"/>
    <property type="molecule type" value="Genomic_DNA"/>
</dbReference>